<evidence type="ECO:0000313" key="4">
    <source>
        <dbReference type="Proteomes" id="UP000017861"/>
    </source>
</evidence>
<feature type="region of interest" description="Disordered" evidence="1">
    <location>
        <begin position="71"/>
        <end position="124"/>
    </location>
</feature>
<dbReference type="AlphaFoldDB" id="V5AUR8"/>
<keyword evidence="2" id="KW-0812">Transmembrane</keyword>
<dbReference type="Proteomes" id="UP000017861">
    <property type="component" value="Unassembled WGS sequence"/>
</dbReference>
<evidence type="ECO:0000313" key="3">
    <source>
        <dbReference type="EMBL" id="ESS58959.1"/>
    </source>
</evidence>
<dbReference type="EMBL" id="AYLP01000546">
    <property type="protein sequence ID" value="ESS58959.1"/>
    <property type="molecule type" value="Genomic_DNA"/>
</dbReference>
<gene>
    <name evidence="3" type="ORF">TCDM_12340</name>
</gene>
<keyword evidence="2" id="KW-1133">Transmembrane helix</keyword>
<sequence>MLLFRIVVVAVMIPLAIPVILTPLVRVLEALPVDPFGHLQRHRRPLFVFEDSFRAEFPEVKKVVQLVHHSRHRTTADTAPQHAEGTHQQHTASHHHHGCTHGLGREKERRMRRTHTHTSAAWKRRSSICMRVAVMSMGDACTQEEQATMKHRTARHTTPWHVKPTRSCPQSGRERGRNSTARTQ</sequence>
<keyword evidence="2" id="KW-0472">Membrane</keyword>
<proteinExistence type="predicted"/>
<evidence type="ECO:0000256" key="2">
    <source>
        <dbReference type="SAM" id="Phobius"/>
    </source>
</evidence>
<name>V5AUR8_TRYCR</name>
<dbReference type="VEuPathDB" id="TriTrypDB:TCDM_12340"/>
<organism evidence="3 4">
    <name type="scientific">Trypanosoma cruzi Dm28c</name>
    <dbReference type="NCBI Taxonomy" id="1416333"/>
    <lineage>
        <taxon>Eukaryota</taxon>
        <taxon>Discoba</taxon>
        <taxon>Euglenozoa</taxon>
        <taxon>Kinetoplastea</taxon>
        <taxon>Metakinetoplastina</taxon>
        <taxon>Trypanosomatida</taxon>
        <taxon>Trypanosomatidae</taxon>
        <taxon>Trypanosoma</taxon>
        <taxon>Schizotrypanum</taxon>
    </lineage>
</organism>
<comment type="caution">
    <text evidence="3">The sequence shown here is derived from an EMBL/GenBank/DDBJ whole genome shotgun (WGS) entry which is preliminary data.</text>
</comment>
<feature type="region of interest" description="Disordered" evidence="1">
    <location>
        <begin position="144"/>
        <end position="184"/>
    </location>
</feature>
<evidence type="ECO:0000256" key="1">
    <source>
        <dbReference type="SAM" id="MobiDB-lite"/>
    </source>
</evidence>
<protein>
    <submittedName>
        <fullName evidence="3">Uncharacterized protein</fullName>
    </submittedName>
</protein>
<accession>V5AUR8</accession>
<feature type="transmembrane region" description="Helical" evidence="2">
    <location>
        <begin position="6"/>
        <end position="25"/>
    </location>
</feature>
<feature type="compositionally biased region" description="Basic residues" evidence="1">
    <location>
        <begin position="110"/>
        <end position="124"/>
    </location>
</feature>
<reference evidence="3 4" key="1">
    <citation type="journal article" date="2014" name="Genome Announc.">
        <title>Trypanosoma cruzi Clone Dm28c Draft Genome Sequence.</title>
        <authorList>
            <person name="Grisard E.C."/>
            <person name="Teixeira S.M."/>
            <person name="de Almeida L.G."/>
            <person name="Stoco P.H."/>
            <person name="Gerber A.L."/>
            <person name="Talavera-Lopez C."/>
            <person name="Lima O.C."/>
            <person name="Andersson B."/>
            <person name="de Vasconcelos A.T."/>
        </authorList>
    </citation>
    <scope>NUCLEOTIDE SEQUENCE [LARGE SCALE GENOMIC DNA]</scope>
    <source>
        <strain evidence="3 4">Dm28c</strain>
    </source>
</reference>